<dbReference type="PANTHER" id="PTHR42784:SF1">
    <property type="entry name" value="PYRANOSE 2-OXIDASE"/>
    <property type="match status" value="1"/>
</dbReference>
<protein>
    <submittedName>
        <fullName evidence="9">GMC oxidoreductase</fullName>
    </submittedName>
</protein>
<feature type="domain" description="FAD-dependent oxidoreductase 2 FAD-binding" evidence="7">
    <location>
        <begin position="14"/>
        <end position="47"/>
    </location>
</feature>
<keyword evidence="5" id="KW-0560">Oxidoreductase</keyword>
<dbReference type="RefSeq" id="WP_265989853.1">
    <property type="nucleotide sequence ID" value="NZ_CP110973.1"/>
</dbReference>
<dbReference type="SUPFAM" id="SSF51905">
    <property type="entry name" value="FAD/NAD(P)-binding domain"/>
    <property type="match status" value="1"/>
</dbReference>
<evidence type="ECO:0000259" key="8">
    <source>
        <dbReference type="Pfam" id="PF05199"/>
    </source>
</evidence>
<evidence type="ECO:0000313" key="10">
    <source>
        <dbReference type="Proteomes" id="UP001597116"/>
    </source>
</evidence>
<dbReference type="PANTHER" id="PTHR42784">
    <property type="entry name" value="PYRANOSE 2-OXIDASE"/>
    <property type="match status" value="1"/>
</dbReference>
<comment type="caution">
    <text evidence="9">The sequence shown here is derived from an EMBL/GenBank/DDBJ whole genome shotgun (WGS) entry which is preliminary data.</text>
</comment>
<name>A0ABW3PY97_9BACT</name>
<sequence length="580" mass="63530">MDVPQIKKAAQVYDVVIVGSGAGGGMAAYQLSKAGATVALLEAGGYFDPADPKYINQLKWVYESPRRGAGTTRAFGDFDAAWGGWEIEGEPYSAVKGTEFHWFRSRMLGGRTNHWGRISLRMGPDDFKRKSLTGIGEDWPLSYEDYAPYYDKVDDLIGVFGSKEGLRDAPDGRFLPPPKPRLHELMIKKAGKSIGVPVIPSRLSILTKPIHDRGGCFYCSQCGRACQAYADFSSSSVLCIPAVKTGKVKLINNAMAREVLTDAKTGLANGVSYVDTLTLTEQSVMGKVVVLAASTCETARLLLNSKSPRFQNGLANSSGVVGKYLNDSTGASRSAFIPALMDRKRYNEDGVGGAHVYSPWWLDNKKLDFPRGYHIEYGGGMGMPMYGFGFGMEGRNNLVPGRDGKPKEAGGYGADLKDDFRRFYGANIGMAGRGEPVPLESNYCEIDPNTVDRYGIPTLRFNYKWSDAEIKQAKHMQDTFEEIIHAMGGIPLGKKPGPENNYGLEAPGKIIHEIGTARMGNDPKNSVLNKYSQAHDVKNLFIVDAAAFPSQGDKNVTWTILANSWRTSDYIIDQVKQKNI</sequence>
<keyword evidence="4" id="KW-0274">FAD</keyword>
<dbReference type="InterPro" id="IPR051473">
    <property type="entry name" value="P2Ox-like"/>
</dbReference>
<dbReference type="InterPro" id="IPR007867">
    <property type="entry name" value="GMC_OxRtase_C"/>
</dbReference>
<evidence type="ECO:0000256" key="1">
    <source>
        <dbReference type="ARBA" id="ARBA00001974"/>
    </source>
</evidence>
<dbReference type="Pfam" id="PF05199">
    <property type="entry name" value="GMC_oxred_C"/>
    <property type="match status" value="1"/>
</dbReference>
<dbReference type="Pfam" id="PF00732">
    <property type="entry name" value="GMC_oxred_N"/>
    <property type="match status" value="1"/>
</dbReference>
<evidence type="ECO:0000259" key="6">
    <source>
        <dbReference type="Pfam" id="PF00732"/>
    </source>
</evidence>
<proteinExistence type="inferred from homology"/>
<dbReference type="InterPro" id="IPR003953">
    <property type="entry name" value="FAD-dep_OxRdtase_2_FAD-bd"/>
</dbReference>
<keyword evidence="10" id="KW-1185">Reference proteome</keyword>
<evidence type="ECO:0000256" key="4">
    <source>
        <dbReference type="ARBA" id="ARBA00022827"/>
    </source>
</evidence>
<dbReference type="Gene3D" id="3.50.50.60">
    <property type="entry name" value="FAD/NAD(P)-binding domain"/>
    <property type="match status" value="2"/>
</dbReference>
<dbReference type="EMBL" id="JBHTLP010000002">
    <property type="protein sequence ID" value="MFD1140138.1"/>
    <property type="molecule type" value="Genomic_DNA"/>
</dbReference>
<accession>A0ABW3PY97</accession>
<evidence type="ECO:0000256" key="2">
    <source>
        <dbReference type="ARBA" id="ARBA00010790"/>
    </source>
</evidence>
<dbReference type="Proteomes" id="UP001597116">
    <property type="component" value="Unassembled WGS sequence"/>
</dbReference>
<dbReference type="InterPro" id="IPR000172">
    <property type="entry name" value="GMC_OxRdtase_N"/>
</dbReference>
<feature type="domain" description="Glucose-methanol-choline oxidoreductase C-terminal" evidence="8">
    <location>
        <begin position="445"/>
        <end position="562"/>
    </location>
</feature>
<organism evidence="9 10">
    <name type="scientific">Larkinella insperata</name>
    <dbReference type="NCBI Taxonomy" id="332158"/>
    <lineage>
        <taxon>Bacteria</taxon>
        <taxon>Pseudomonadati</taxon>
        <taxon>Bacteroidota</taxon>
        <taxon>Cytophagia</taxon>
        <taxon>Cytophagales</taxon>
        <taxon>Spirosomataceae</taxon>
        <taxon>Larkinella</taxon>
    </lineage>
</organism>
<reference evidence="10" key="1">
    <citation type="journal article" date="2019" name="Int. J. Syst. Evol. Microbiol.">
        <title>The Global Catalogue of Microorganisms (GCM) 10K type strain sequencing project: providing services to taxonomists for standard genome sequencing and annotation.</title>
        <authorList>
            <consortium name="The Broad Institute Genomics Platform"/>
            <consortium name="The Broad Institute Genome Sequencing Center for Infectious Disease"/>
            <person name="Wu L."/>
            <person name="Ma J."/>
        </authorList>
    </citation>
    <scope>NUCLEOTIDE SEQUENCE [LARGE SCALE GENOMIC DNA]</scope>
    <source>
        <strain evidence="10">CCUG 55608</strain>
    </source>
</reference>
<comment type="cofactor">
    <cofactor evidence="1">
        <name>FAD</name>
        <dbReference type="ChEBI" id="CHEBI:57692"/>
    </cofactor>
</comment>
<comment type="similarity">
    <text evidence="2">Belongs to the GMC oxidoreductase family.</text>
</comment>
<dbReference type="Pfam" id="PF00890">
    <property type="entry name" value="FAD_binding_2"/>
    <property type="match status" value="1"/>
</dbReference>
<evidence type="ECO:0000256" key="5">
    <source>
        <dbReference type="ARBA" id="ARBA00023002"/>
    </source>
</evidence>
<evidence type="ECO:0000313" key="9">
    <source>
        <dbReference type="EMBL" id="MFD1140138.1"/>
    </source>
</evidence>
<keyword evidence="3" id="KW-0285">Flavoprotein</keyword>
<evidence type="ECO:0000256" key="3">
    <source>
        <dbReference type="ARBA" id="ARBA00022630"/>
    </source>
</evidence>
<dbReference type="SUPFAM" id="SSF54373">
    <property type="entry name" value="FAD-linked reductases, C-terminal domain"/>
    <property type="match status" value="1"/>
</dbReference>
<feature type="domain" description="Glucose-methanol-choline oxidoreductase N-terminal" evidence="6">
    <location>
        <begin position="95"/>
        <end position="306"/>
    </location>
</feature>
<dbReference type="InterPro" id="IPR036188">
    <property type="entry name" value="FAD/NAD-bd_sf"/>
</dbReference>
<gene>
    <name evidence="9" type="ORF">ACFQ4C_03425</name>
</gene>
<evidence type="ECO:0000259" key="7">
    <source>
        <dbReference type="Pfam" id="PF00890"/>
    </source>
</evidence>